<sequence>MPRTNPQLLRTYNHRLNGIAPSGIRHFDDTISKNADLIKLTLGEPDLDTPEHIKQAAIQGINDNDSHYSAQAGKVELRQAIANYLSTRWHIDYDAEEVVVTNGATQSIYSALQAIVNPGDEVIIPTPIFSLYEPIIEILGGHVVDVDTSQTGFKLTPALLEDALKQHPGVVALVINDPNNPTGVSYTEDEVKQLGQVIAKSPIWVLSDEIYGELTFDHDHYSLAREIPDQVLYINGLSKSHAMTGWRFGYICGPSEIMQRIKMINAYMVTCVADNVQDAALEAMTNGQEDAYEAKAIYQKRRDLVSSRLDEMGVEYVMPTSTFYCFIKIDDSYGKDDYQFGLVLAEKVGLGVIPGRMFGKSGEGYIRISFAASEEKLTAGLDRLNKFIQLLGK</sequence>
<dbReference type="Proteomes" id="UP000037778">
    <property type="component" value="Unassembled WGS sequence"/>
</dbReference>
<evidence type="ECO:0000256" key="1">
    <source>
        <dbReference type="ARBA" id="ARBA00001933"/>
    </source>
</evidence>
<dbReference type="EMBL" id="JXCY01000007">
    <property type="protein sequence ID" value="KOY75748.1"/>
    <property type="molecule type" value="Genomic_DNA"/>
</dbReference>
<gene>
    <name evidence="7" type="primary">aspC</name>
    <name evidence="7" type="ORF">RZ71_01680</name>
</gene>
<dbReference type="InterPro" id="IPR004839">
    <property type="entry name" value="Aminotransferase_I/II_large"/>
</dbReference>
<protein>
    <submittedName>
        <fullName evidence="7">Aspartate transaminase</fullName>
    </submittedName>
</protein>
<dbReference type="InterPro" id="IPR015424">
    <property type="entry name" value="PyrdxlP-dep_Trfase"/>
</dbReference>
<evidence type="ECO:0000256" key="2">
    <source>
        <dbReference type="ARBA" id="ARBA00007441"/>
    </source>
</evidence>
<comment type="similarity">
    <text evidence="2">Belongs to the class-I pyridoxal-phosphate-dependent aminotransferase family.</text>
</comment>
<name>A0A0M9DA56_9LACO</name>
<dbReference type="PANTHER" id="PTHR46383:SF4">
    <property type="entry name" value="AMINOTRANSFERASE"/>
    <property type="match status" value="1"/>
</dbReference>
<dbReference type="AlphaFoldDB" id="A0A0M9DA56"/>
<dbReference type="GO" id="GO:0030170">
    <property type="term" value="F:pyridoxal phosphate binding"/>
    <property type="evidence" value="ECO:0007669"/>
    <property type="project" value="InterPro"/>
</dbReference>
<dbReference type="InterPro" id="IPR015422">
    <property type="entry name" value="PyrdxlP-dep_Trfase_small"/>
</dbReference>
<dbReference type="FunFam" id="3.40.640.10:FF:000033">
    <property type="entry name" value="Aspartate aminotransferase"/>
    <property type="match status" value="1"/>
</dbReference>
<dbReference type="GO" id="GO:0008483">
    <property type="term" value="F:transaminase activity"/>
    <property type="evidence" value="ECO:0007669"/>
    <property type="project" value="UniProtKB-KW"/>
</dbReference>
<dbReference type="GO" id="GO:0006520">
    <property type="term" value="P:amino acid metabolic process"/>
    <property type="evidence" value="ECO:0007669"/>
    <property type="project" value="InterPro"/>
</dbReference>
<dbReference type="Pfam" id="PF00155">
    <property type="entry name" value="Aminotran_1_2"/>
    <property type="match status" value="1"/>
</dbReference>
<keyword evidence="4" id="KW-0808">Transferase</keyword>
<organism evidence="7 8">
    <name type="scientific">Apilactobacillus kunkeei</name>
    <dbReference type="NCBI Taxonomy" id="148814"/>
    <lineage>
        <taxon>Bacteria</taxon>
        <taxon>Bacillati</taxon>
        <taxon>Bacillota</taxon>
        <taxon>Bacilli</taxon>
        <taxon>Lactobacillales</taxon>
        <taxon>Lactobacillaceae</taxon>
        <taxon>Apilactobacillus</taxon>
    </lineage>
</organism>
<dbReference type="Gene3D" id="3.40.640.10">
    <property type="entry name" value="Type I PLP-dependent aspartate aminotransferase-like (Major domain)"/>
    <property type="match status" value="1"/>
</dbReference>
<reference evidence="7 8" key="1">
    <citation type="journal article" date="2015" name="Genome Biol. Evol.">
        <title>Functionally Structured Genomes in Lactobacillus kunkeei Colonizing the Honey Crop and Food Products of Honeybees and Stingless Bees.</title>
        <authorList>
            <person name="Tamarit D."/>
            <person name="Ellegaard K.M."/>
            <person name="Wikander J."/>
            <person name="Olofsson T."/>
            <person name="Vasquez A."/>
            <person name="Andersson S.G."/>
        </authorList>
    </citation>
    <scope>NUCLEOTIDE SEQUENCE [LARGE SCALE GENOMIC DNA]</scope>
    <source>
        <strain evidence="7 8">LAko</strain>
    </source>
</reference>
<evidence type="ECO:0000256" key="5">
    <source>
        <dbReference type="ARBA" id="ARBA00022898"/>
    </source>
</evidence>
<evidence type="ECO:0000313" key="7">
    <source>
        <dbReference type="EMBL" id="KOY75748.1"/>
    </source>
</evidence>
<dbReference type="InterPro" id="IPR015421">
    <property type="entry name" value="PyrdxlP-dep_Trfase_major"/>
</dbReference>
<keyword evidence="5" id="KW-0663">Pyridoxal phosphate</keyword>
<dbReference type="PATRIC" id="fig|148814.8.peg.1093"/>
<dbReference type="PANTHER" id="PTHR46383">
    <property type="entry name" value="ASPARTATE AMINOTRANSFERASE"/>
    <property type="match status" value="1"/>
</dbReference>
<dbReference type="Gene3D" id="3.90.1150.10">
    <property type="entry name" value="Aspartate Aminotransferase, domain 1"/>
    <property type="match status" value="1"/>
</dbReference>
<dbReference type="RefSeq" id="WP_053792006.1">
    <property type="nucleotide sequence ID" value="NZ_JXCY01000007.1"/>
</dbReference>
<dbReference type="SUPFAM" id="SSF53383">
    <property type="entry name" value="PLP-dependent transferases"/>
    <property type="match status" value="1"/>
</dbReference>
<dbReference type="InterPro" id="IPR050596">
    <property type="entry name" value="AspAT/PAT-like"/>
</dbReference>
<evidence type="ECO:0000256" key="3">
    <source>
        <dbReference type="ARBA" id="ARBA00022576"/>
    </source>
</evidence>
<evidence type="ECO:0000256" key="4">
    <source>
        <dbReference type="ARBA" id="ARBA00022679"/>
    </source>
</evidence>
<accession>A0A0M9DA56</accession>
<feature type="domain" description="Aminotransferase class I/classII large" evidence="6">
    <location>
        <begin position="36"/>
        <end position="384"/>
    </location>
</feature>
<comment type="cofactor">
    <cofactor evidence="1">
        <name>pyridoxal 5'-phosphate</name>
        <dbReference type="ChEBI" id="CHEBI:597326"/>
    </cofactor>
</comment>
<dbReference type="CDD" id="cd00609">
    <property type="entry name" value="AAT_like"/>
    <property type="match status" value="1"/>
</dbReference>
<keyword evidence="8" id="KW-1185">Reference proteome</keyword>
<evidence type="ECO:0000313" key="8">
    <source>
        <dbReference type="Proteomes" id="UP000037778"/>
    </source>
</evidence>
<keyword evidence="3" id="KW-0032">Aminotransferase</keyword>
<comment type="caution">
    <text evidence="7">The sequence shown here is derived from an EMBL/GenBank/DDBJ whole genome shotgun (WGS) entry which is preliminary data.</text>
</comment>
<evidence type="ECO:0000259" key="6">
    <source>
        <dbReference type="Pfam" id="PF00155"/>
    </source>
</evidence>
<proteinExistence type="inferred from homology"/>